<feature type="region of interest" description="Disordered" evidence="1">
    <location>
        <begin position="211"/>
        <end position="238"/>
    </location>
</feature>
<feature type="transmembrane region" description="Helical" evidence="2">
    <location>
        <begin position="12"/>
        <end position="32"/>
    </location>
</feature>
<dbReference type="AlphaFoldDB" id="E7D1N6"/>
<accession>E7D1N6</accession>
<keyword evidence="2" id="KW-0472">Membrane</keyword>
<evidence type="ECO:0000256" key="1">
    <source>
        <dbReference type="SAM" id="MobiDB-lite"/>
    </source>
</evidence>
<proteinExistence type="evidence at transcript level"/>
<feature type="non-terminal residue" evidence="3">
    <location>
        <position position="1"/>
    </location>
</feature>
<feature type="non-terminal residue" evidence="3">
    <location>
        <position position="333"/>
    </location>
</feature>
<evidence type="ECO:0000256" key="2">
    <source>
        <dbReference type="SAM" id="Phobius"/>
    </source>
</evidence>
<keyword evidence="2" id="KW-0812">Transmembrane</keyword>
<sequence>HEASFLISFTRAFNTMAIGVGIFFVLMSSLSLGQGTEVLFEDFEPFESPESLTKAVAEFSSMFITMVPISAQGVVFREVLKSFVPPSELASDIIDSSVKISLPLTNAIETFLAENSRKRIMNKSTRFLNAIMNSISYEDRKRLRDLVSEENIKVLLPQAILELRQSPEFQSFYSDLKQTIMDNRNLYDMISSSMLLKNVPSRDSDQIDFVELPDKEHSDNEDSKITSETPSKSIQSKRLKRSIAKNEESLYSALLEAISSSEALSRTMELLSLPESKGNYEKAFQSIKQLLDSEGEWETLQQLTETINSTLEWLKPEEIMEAFANALEQLLKS</sequence>
<protein>
    <submittedName>
        <fullName evidence="3">Uncharacterized protein</fullName>
    </submittedName>
</protein>
<reference evidence="3" key="1">
    <citation type="submission" date="2010-07" db="EMBL/GenBank/DDBJ databases">
        <title>Identification of Proteins Involved in Black Widow Spider Wrapping Silk Fibers.</title>
        <authorList>
            <person name="Nguyen A."/>
            <person name="Verduzco A."/>
            <person name="Vierra C."/>
        </authorList>
    </citation>
    <scope>NUCLEOTIDE SEQUENCE</scope>
</reference>
<keyword evidence="2" id="KW-1133">Transmembrane helix</keyword>
<dbReference type="EMBL" id="HQ005986">
    <property type="protein sequence ID" value="ADV40280.1"/>
    <property type="molecule type" value="mRNA"/>
</dbReference>
<evidence type="ECO:0000313" key="3">
    <source>
        <dbReference type="EMBL" id="ADV40280.1"/>
    </source>
</evidence>
<feature type="compositionally biased region" description="Basic and acidic residues" evidence="1">
    <location>
        <begin position="212"/>
        <end position="225"/>
    </location>
</feature>
<name>E7D1N6_LATHE</name>
<organism evidence="3">
    <name type="scientific">Latrodectus hesperus</name>
    <name type="common">Western black widow spider</name>
    <dbReference type="NCBI Taxonomy" id="256737"/>
    <lineage>
        <taxon>Eukaryota</taxon>
        <taxon>Metazoa</taxon>
        <taxon>Ecdysozoa</taxon>
        <taxon>Arthropoda</taxon>
        <taxon>Chelicerata</taxon>
        <taxon>Arachnida</taxon>
        <taxon>Araneae</taxon>
        <taxon>Araneomorphae</taxon>
        <taxon>Entelegynae</taxon>
        <taxon>Araneoidea</taxon>
        <taxon>Theridiidae</taxon>
        <taxon>Latrodectus</taxon>
    </lineage>
</organism>